<dbReference type="RefSeq" id="WP_105052762.1">
    <property type="nucleotide sequence ID" value="NZ_BMYG01000006.1"/>
</dbReference>
<dbReference type="OrthoDB" id="507476at2"/>
<dbReference type="Gene3D" id="1.25.40.10">
    <property type="entry name" value="Tetratricopeptide repeat domain"/>
    <property type="match status" value="1"/>
</dbReference>
<keyword evidence="4" id="KW-1185">Reference proteome</keyword>
<dbReference type="InterPro" id="IPR041166">
    <property type="entry name" value="Rubredoxin_2"/>
</dbReference>
<accession>A0A2S7UWY4</accession>
<evidence type="ECO:0000256" key="1">
    <source>
        <dbReference type="ARBA" id="ARBA00022723"/>
    </source>
</evidence>
<reference evidence="3 4" key="1">
    <citation type="submission" date="2016-12" db="EMBL/GenBank/DDBJ databases">
        <title>Diversity of luminous bacteria.</title>
        <authorList>
            <person name="Yoshizawa S."/>
            <person name="Kogure K."/>
        </authorList>
    </citation>
    <scope>NUCLEOTIDE SEQUENCE [LARGE SCALE GENOMIC DNA]</scope>
    <source>
        <strain evidence="3 4">SA4-48</strain>
    </source>
</reference>
<dbReference type="AlphaFoldDB" id="A0A2S7UWY4"/>
<dbReference type="GO" id="GO:0046872">
    <property type="term" value="F:metal ion binding"/>
    <property type="evidence" value="ECO:0007669"/>
    <property type="project" value="UniProtKB-KW"/>
</dbReference>
<dbReference type="Pfam" id="PF18073">
    <property type="entry name" value="Zn_ribbon_LapB"/>
    <property type="match status" value="1"/>
</dbReference>
<dbReference type="SUPFAM" id="SSF48452">
    <property type="entry name" value="TPR-like"/>
    <property type="match status" value="1"/>
</dbReference>
<comment type="caution">
    <text evidence="3">The sequence shown here is derived from an EMBL/GenBank/DDBJ whole genome shotgun (WGS) entry which is preliminary data.</text>
</comment>
<evidence type="ECO:0000259" key="2">
    <source>
        <dbReference type="Pfam" id="PF18073"/>
    </source>
</evidence>
<name>A0A2S7UWY4_9GAMM</name>
<keyword evidence="1" id="KW-0479">Metal-binding</keyword>
<gene>
    <name evidence="3" type="ORF">BTO11_11680</name>
</gene>
<sequence>MLELLFLLLPVSVAYGWVMGKHSAKKELKQQQASMNRALTSSVSLLLNNKEEQAFDQLIKYLDDTPSSINNYLTMAQLFRKKGEIDKAISIHEGLLKTEHLELPLQQKETIQLELAQDFLSAGMLERALYALEPMMLSDRADDALTLALHIYEQTREWDEGVKVFLDVPNGQVSSENRQLVSHFYCEIADKTENIKTQKQLYKRALKVNSGCTRSLVSLAKLYMDTNQKQKSREFIITILDNEPSFAPALFNIAPECFVDEFEQTAWLYWLIKDKNITSVTAHNQMADYIVKENGLESGREYIIEHLQQVPSVRGFAKLIELEREFMSNSHFDQLLKLLNRYIELKPNYECKSCGFSSNYFTWRCPACNSWQTMKPLTGLDGI</sequence>
<dbReference type="Proteomes" id="UP000239007">
    <property type="component" value="Unassembled WGS sequence"/>
</dbReference>
<evidence type="ECO:0000313" key="4">
    <source>
        <dbReference type="Proteomes" id="UP000239007"/>
    </source>
</evidence>
<evidence type="ECO:0000313" key="3">
    <source>
        <dbReference type="EMBL" id="PQJ54248.1"/>
    </source>
</evidence>
<organism evidence="3 4">
    <name type="scientific">Psychrosphaera saromensis</name>
    <dbReference type="NCBI Taxonomy" id="716813"/>
    <lineage>
        <taxon>Bacteria</taxon>
        <taxon>Pseudomonadati</taxon>
        <taxon>Pseudomonadota</taxon>
        <taxon>Gammaproteobacteria</taxon>
        <taxon>Alteromonadales</taxon>
        <taxon>Pseudoalteromonadaceae</taxon>
        <taxon>Psychrosphaera</taxon>
    </lineage>
</organism>
<protein>
    <recommendedName>
        <fullName evidence="2">LapB rubredoxin metal binding domain-containing protein</fullName>
    </recommendedName>
</protein>
<feature type="domain" description="LapB rubredoxin metal binding" evidence="2">
    <location>
        <begin position="349"/>
        <end position="376"/>
    </location>
</feature>
<dbReference type="EMBL" id="MSCH01000003">
    <property type="protein sequence ID" value="PQJ54248.1"/>
    <property type="molecule type" value="Genomic_DNA"/>
</dbReference>
<proteinExistence type="predicted"/>
<dbReference type="InterPro" id="IPR011990">
    <property type="entry name" value="TPR-like_helical_dom_sf"/>
</dbReference>